<dbReference type="SUPFAM" id="SSF52833">
    <property type="entry name" value="Thioredoxin-like"/>
    <property type="match status" value="1"/>
</dbReference>
<dbReference type="AlphaFoldDB" id="A0A562J2K7"/>
<sequence>MQAQDTATRIRRQIEENPIILYMKGTPDNPECGFSRAVVAILKQHQKPFAFVNVLAAPHIREKLPQISNWPTYPQLFIKGELIGGCDIVQGMHADGTLKPLLDQVTE</sequence>
<dbReference type="InterPro" id="IPR014434">
    <property type="entry name" value="Monothiol_GRX"/>
</dbReference>
<dbReference type="Gene3D" id="3.40.30.10">
    <property type="entry name" value="Glutaredoxin"/>
    <property type="match status" value="1"/>
</dbReference>
<evidence type="ECO:0000259" key="9">
    <source>
        <dbReference type="Pfam" id="PF00462"/>
    </source>
</evidence>
<dbReference type="GO" id="GO:0015036">
    <property type="term" value="F:disulfide oxidoreductase activity"/>
    <property type="evidence" value="ECO:0007669"/>
    <property type="project" value="InterPro"/>
</dbReference>
<dbReference type="CDD" id="cd03028">
    <property type="entry name" value="GRX_PICOT_like"/>
    <property type="match status" value="1"/>
</dbReference>
<dbReference type="GO" id="GO:0046872">
    <property type="term" value="F:metal ion binding"/>
    <property type="evidence" value="ECO:0007669"/>
    <property type="project" value="UniProtKB-KW"/>
</dbReference>
<evidence type="ECO:0000256" key="4">
    <source>
        <dbReference type="ARBA" id="ARBA00023004"/>
    </source>
</evidence>
<dbReference type="InterPro" id="IPR002109">
    <property type="entry name" value="Glutaredoxin"/>
</dbReference>
<dbReference type="Proteomes" id="UP000319627">
    <property type="component" value="Unassembled WGS sequence"/>
</dbReference>
<comment type="similarity">
    <text evidence="1 7">Belongs to the glutaredoxin family. Monothiol subfamily.</text>
</comment>
<evidence type="ECO:0000256" key="1">
    <source>
        <dbReference type="ARBA" id="ARBA00009630"/>
    </source>
</evidence>
<evidence type="ECO:0000256" key="7">
    <source>
        <dbReference type="PIRNR" id="PIRNR005894"/>
    </source>
</evidence>
<evidence type="ECO:0000313" key="11">
    <source>
        <dbReference type="Proteomes" id="UP000319627"/>
    </source>
</evidence>
<dbReference type="PANTHER" id="PTHR10293:SF72">
    <property type="entry name" value="MONOTHIOL GLUTAREDOXIN-S14, CHLOROPLASTIC"/>
    <property type="match status" value="1"/>
</dbReference>
<dbReference type="PANTHER" id="PTHR10293">
    <property type="entry name" value="GLUTAREDOXIN FAMILY MEMBER"/>
    <property type="match status" value="1"/>
</dbReference>
<keyword evidence="4 8" id="KW-0408">Iron</keyword>
<reference evidence="10 11" key="1">
    <citation type="submission" date="2019-07" db="EMBL/GenBank/DDBJ databases">
        <title>Genomic Encyclopedia of Type Strains, Phase I: the one thousand microbial genomes (KMG-I) project.</title>
        <authorList>
            <person name="Kyrpides N."/>
        </authorList>
    </citation>
    <scope>NUCLEOTIDE SEQUENCE [LARGE SCALE GENOMIC DNA]</scope>
    <source>
        <strain evidence="10 11">DSM 375</strain>
    </source>
</reference>
<feature type="binding site" evidence="8">
    <location>
        <position position="32"/>
    </location>
    <ligand>
        <name>[2Fe-2S] cluster</name>
        <dbReference type="ChEBI" id="CHEBI:190135"/>
        <note>ligand shared between dimeric partners</note>
    </ligand>
</feature>
<keyword evidence="3 8" id="KW-0479">Metal-binding</keyword>
<comment type="caution">
    <text evidence="10">The sequence shown here is derived from an EMBL/GenBank/DDBJ whole genome shotgun (WGS) entry which is preliminary data.</text>
</comment>
<dbReference type="OrthoDB" id="9804115at2"/>
<feature type="domain" description="Glutaredoxin" evidence="9">
    <location>
        <begin position="19"/>
        <end position="83"/>
    </location>
</feature>
<keyword evidence="5 8" id="KW-0411">Iron-sulfur</keyword>
<dbReference type="NCBIfam" id="TIGR00365">
    <property type="entry name" value="Grx4 family monothiol glutaredoxin"/>
    <property type="match status" value="1"/>
</dbReference>
<keyword evidence="2 8" id="KW-0001">2Fe-2S</keyword>
<dbReference type="InterPro" id="IPR033658">
    <property type="entry name" value="GRX_PICOT-like"/>
</dbReference>
<dbReference type="PIRSF" id="PIRSF005894">
    <property type="entry name" value="Monothiol_GRX"/>
    <property type="match status" value="1"/>
</dbReference>
<name>A0A562J2K7_9GAMM</name>
<evidence type="ECO:0000256" key="5">
    <source>
        <dbReference type="ARBA" id="ARBA00023014"/>
    </source>
</evidence>
<keyword evidence="6" id="KW-0676">Redox-active center</keyword>
<evidence type="ECO:0000256" key="8">
    <source>
        <dbReference type="PIRSR" id="PIRSR005894-2"/>
    </source>
</evidence>
<dbReference type="InterPro" id="IPR004480">
    <property type="entry name" value="Monothiol_GRX-rel"/>
</dbReference>
<dbReference type="EMBL" id="VLKG01000001">
    <property type="protein sequence ID" value="TWH77428.1"/>
    <property type="molecule type" value="Genomic_DNA"/>
</dbReference>
<accession>A0A562J2K7</accession>
<evidence type="ECO:0000256" key="6">
    <source>
        <dbReference type="ARBA" id="ARBA00023284"/>
    </source>
</evidence>
<dbReference type="RefSeq" id="WP_144570093.1">
    <property type="nucleotide sequence ID" value="NZ_VLKG01000001.1"/>
</dbReference>
<evidence type="ECO:0000256" key="3">
    <source>
        <dbReference type="ARBA" id="ARBA00022723"/>
    </source>
</evidence>
<dbReference type="GO" id="GO:0051537">
    <property type="term" value="F:2 iron, 2 sulfur cluster binding"/>
    <property type="evidence" value="ECO:0007669"/>
    <property type="project" value="UniProtKB-KW"/>
</dbReference>
<protein>
    <recommendedName>
        <fullName evidence="7">Glutaredoxin</fullName>
    </recommendedName>
</protein>
<keyword evidence="11" id="KW-1185">Reference proteome</keyword>
<organism evidence="10 11">
    <name type="scientific">Azomonas agilis</name>
    <dbReference type="NCBI Taxonomy" id="116849"/>
    <lineage>
        <taxon>Bacteria</taxon>
        <taxon>Pseudomonadati</taxon>
        <taxon>Pseudomonadota</taxon>
        <taxon>Gammaproteobacteria</taxon>
        <taxon>Pseudomonadales</taxon>
        <taxon>Pseudomonadaceae</taxon>
        <taxon>Azomonas</taxon>
    </lineage>
</organism>
<evidence type="ECO:0000313" key="10">
    <source>
        <dbReference type="EMBL" id="TWH77428.1"/>
    </source>
</evidence>
<dbReference type="PROSITE" id="PS51354">
    <property type="entry name" value="GLUTAREDOXIN_2"/>
    <property type="match status" value="1"/>
</dbReference>
<gene>
    <name evidence="10" type="ORF">LX59_00345</name>
</gene>
<dbReference type="Pfam" id="PF00462">
    <property type="entry name" value="Glutaredoxin"/>
    <property type="match status" value="1"/>
</dbReference>
<proteinExistence type="inferred from homology"/>
<dbReference type="InterPro" id="IPR036249">
    <property type="entry name" value="Thioredoxin-like_sf"/>
</dbReference>
<evidence type="ECO:0000256" key="2">
    <source>
        <dbReference type="ARBA" id="ARBA00022714"/>
    </source>
</evidence>